<gene>
    <name evidence="6" type="ORF">HanXRQr2_Chr13g0583211</name>
</gene>
<name>A0A9K3EGW4_HELAN</name>
<evidence type="ECO:0000256" key="3">
    <source>
        <dbReference type="ARBA" id="ARBA00023125"/>
    </source>
</evidence>
<evidence type="ECO:0000313" key="6">
    <source>
        <dbReference type="EMBL" id="KAF5772952.1"/>
    </source>
</evidence>
<sequence length="61" mass="7225">MYVNRLFVHHSMLNTCPSDPVLVRSAGNRKWVVRMEVLDHELYITTGWSRIKEEMSITDDF</sequence>
<evidence type="ECO:0000256" key="1">
    <source>
        <dbReference type="ARBA" id="ARBA00004123"/>
    </source>
</evidence>
<keyword evidence="4" id="KW-0804">Transcription</keyword>
<dbReference type="Proteomes" id="UP000215914">
    <property type="component" value="Unassembled WGS sequence"/>
</dbReference>
<dbReference type="GO" id="GO:0005634">
    <property type="term" value="C:nucleus"/>
    <property type="evidence" value="ECO:0007669"/>
    <property type="project" value="UniProtKB-SubCell"/>
</dbReference>
<keyword evidence="7" id="KW-1185">Reference proteome</keyword>
<keyword evidence="3 6" id="KW-0238">DNA-binding</keyword>
<dbReference type="AlphaFoldDB" id="A0A9K3EGW4"/>
<dbReference type="Gramene" id="mRNA:HanXRQr2_Chr13g0583211">
    <property type="protein sequence ID" value="mRNA:HanXRQr2_Chr13g0583211"/>
    <property type="gene ID" value="HanXRQr2_Chr13g0583211"/>
</dbReference>
<proteinExistence type="predicted"/>
<evidence type="ECO:0000256" key="4">
    <source>
        <dbReference type="ARBA" id="ARBA00023163"/>
    </source>
</evidence>
<keyword evidence="2" id="KW-0805">Transcription regulation</keyword>
<dbReference type="SUPFAM" id="SSF101936">
    <property type="entry name" value="DNA-binding pseudobarrel domain"/>
    <property type="match status" value="1"/>
</dbReference>
<keyword evidence="5" id="KW-0539">Nucleus</keyword>
<accession>A0A9K3EGW4</accession>
<dbReference type="EMBL" id="MNCJ02000328">
    <property type="protein sequence ID" value="KAF5772952.1"/>
    <property type="molecule type" value="Genomic_DNA"/>
</dbReference>
<dbReference type="InterPro" id="IPR015300">
    <property type="entry name" value="DNA-bd_pseudobarrel_sf"/>
</dbReference>
<comment type="subcellular location">
    <subcellularLocation>
        <location evidence="1">Nucleus</location>
    </subcellularLocation>
</comment>
<evidence type="ECO:0000256" key="5">
    <source>
        <dbReference type="ARBA" id="ARBA00023242"/>
    </source>
</evidence>
<evidence type="ECO:0000313" key="7">
    <source>
        <dbReference type="Proteomes" id="UP000215914"/>
    </source>
</evidence>
<reference evidence="6" key="2">
    <citation type="submission" date="2020-06" db="EMBL/GenBank/DDBJ databases">
        <title>Helianthus annuus Genome sequencing and assembly Release 2.</title>
        <authorList>
            <person name="Gouzy J."/>
            <person name="Langlade N."/>
            <person name="Munos S."/>
        </authorList>
    </citation>
    <scope>NUCLEOTIDE SEQUENCE</scope>
    <source>
        <tissue evidence="6">Leaves</tissue>
    </source>
</reference>
<evidence type="ECO:0000256" key="2">
    <source>
        <dbReference type="ARBA" id="ARBA00023015"/>
    </source>
</evidence>
<reference evidence="6" key="1">
    <citation type="journal article" date="2017" name="Nature">
        <title>The sunflower genome provides insights into oil metabolism, flowering and Asterid evolution.</title>
        <authorList>
            <person name="Badouin H."/>
            <person name="Gouzy J."/>
            <person name="Grassa C.J."/>
            <person name="Murat F."/>
            <person name="Staton S.E."/>
            <person name="Cottret L."/>
            <person name="Lelandais-Briere C."/>
            <person name="Owens G.L."/>
            <person name="Carrere S."/>
            <person name="Mayjonade B."/>
            <person name="Legrand L."/>
            <person name="Gill N."/>
            <person name="Kane N.C."/>
            <person name="Bowers J.E."/>
            <person name="Hubner S."/>
            <person name="Bellec A."/>
            <person name="Berard A."/>
            <person name="Berges H."/>
            <person name="Blanchet N."/>
            <person name="Boniface M.C."/>
            <person name="Brunel D."/>
            <person name="Catrice O."/>
            <person name="Chaidir N."/>
            <person name="Claudel C."/>
            <person name="Donnadieu C."/>
            <person name="Faraut T."/>
            <person name="Fievet G."/>
            <person name="Helmstetter N."/>
            <person name="King M."/>
            <person name="Knapp S.J."/>
            <person name="Lai Z."/>
            <person name="Le Paslier M.C."/>
            <person name="Lippi Y."/>
            <person name="Lorenzon L."/>
            <person name="Mandel J.R."/>
            <person name="Marage G."/>
            <person name="Marchand G."/>
            <person name="Marquand E."/>
            <person name="Bret-Mestries E."/>
            <person name="Morien E."/>
            <person name="Nambeesan S."/>
            <person name="Nguyen T."/>
            <person name="Pegot-Espagnet P."/>
            <person name="Pouilly N."/>
            <person name="Raftis F."/>
            <person name="Sallet E."/>
            <person name="Schiex T."/>
            <person name="Thomas J."/>
            <person name="Vandecasteele C."/>
            <person name="Vares D."/>
            <person name="Vear F."/>
            <person name="Vautrin S."/>
            <person name="Crespi M."/>
            <person name="Mangin B."/>
            <person name="Burke J.M."/>
            <person name="Salse J."/>
            <person name="Munos S."/>
            <person name="Vincourt P."/>
            <person name="Rieseberg L.H."/>
            <person name="Langlade N.B."/>
        </authorList>
    </citation>
    <scope>NUCLEOTIDE SEQUENCE</scope>
    <source>
        <tissue evidence="6">Leaves</tissue>
    </source>
</reference>
<comment type="caution">
    <text evidence="6">The sequence shown here is derived from an EMBL/GenBank/DDBJ whole genome shotgun (WGS) entry which is preliminary data.</text>
</comment>
<organism evidence="6 7">
    <name type="scientific">Helianthus annuus</name>
    <name type="common">Common sunflower</name>
    <dbReference type="NCBI Taxonomy" id="4232"/>
    <lineage>
        <taxon>Eukaryota</taxon>
        <taxon>Viridiplantae</taxon>
        <taxon>Streptophyta</taxon>
        <taxon>Embryophyta</taxon>
        <taxon>Tracheophyta</taxon>
        <taxon>Spermatophyta</taxon>
        <taxon>Magnoliopsida</taxon>
        <taxon>eudicotyledons</taxon>
        <taxon>Gunneridae</taxon>
        <taxon>Pentapetalae</taxon>
        <taxon>asterids</taxon>
        <taxon>campanulids</taxon>
        <taxon>Asterales</taxon>
        <taxon>Asteraceae</taxon>
        <taxon>Asteroideae</taxon>
        <taxon>Heliantheae alliance</taxon>
        <taxon>Heliantheae</taxon>
        <taxon>Helianthus</taxon>
    </lineage>
</organism>
<dbReference type="GO" id="GO:0003677">
    <property type="term" value="F:DNA binding"/>
    <property type="evidence" value="ECO:0007669"/>
    <property type="project" value="UniProtKB-KW"/>
</dbReference>
<protein>
    <submittedName>
        <fullName evidence="6">DNA-binding pseudobarrel domain superfamily</fullName>
    </submittedName>
</protein>